<protein>
    <submittedName>
        <fullName evidence="1">Uncharacterized protein</fullName>
    </submittedName>
</protein>
<keyword evidence="2" id="KW-1185">Reference proteome</keyword>
<dbReference type="AlphaFoldDB" id="A0AAE2W125"/>
<sequence>MAYFPNNALLRDQRNCVKISPVLRALRAVLRWITPDRHPHVRDISSRHARDIGLSDADLAVHRHRLPSQHTHHPRG</sequence>
<evidence type="ECO:0000313" key="1">
    <source>
        <dbReference type="EMBL" id="MBM1715310.1"/>
    </source>
</evidence>
<organism evidence="1 2">
    <name type="scientific">Sulfitobacter geojensis</name>
    <dbReference type="NCBI Taxonomy" id="1342299"/>
    <lineage>
        <taxon>Bacteria</taxon>
        <taxon>Pseudomonadati</taxon>
        <taxon>Pseudomonadota</taxon>
        <taxon>Alphaproteobacteria</taxon>
        <taxon>Rhodobacterales</taxon>
        <taxon>Roseobacteraceae</taxon>
        <taxon>Sulfitobacter</taxon>
    </lineage>
</organism>
<evidence type="ECO:0000313" key="2">
    <source>
        <dbReference type="Proteomes" id="UP000732193"/>
    </source>
</evidence>
<comment type="caution">
    <text evidence="1">The sequence shown here is derived from an EMBL/GenBank/DDBJ whole genome shotgun (WGS) entry which is preliminary data.</text>
</comment>
<proteinExistence type="predicted"/>
<reference evidence="1 2" key="1">
    <citation type="submission" date="2021-01" db="EMBL/GenBank/DDBJ databases">
        <title>Diatom-associated Roseobacters Show Island Model of Population Structure.</title>
        <authorList>
            <person name="Qu L."/>
            <person name="Feng X."/>
            <person name="Chen Y."/>
            <person name="Li L."/>
            <person name="Wang X."/>
            <person name="Hu Z."/>
            <person name="Wang H."/>
            <person name="Luo H."/>
        </authorList>
    </citation>
    <scope>NUCLEOTIDE SEQUENCE [LARGE SCALE GENOMIC DNA]</scope>
    <source>
        <strain evidence="1 2">TR60-84</strain>
    </source>
</reference>
<dbReference type="Proteomes" id="UP000732193">
    <property type="component" value="Unassembled WGS sequence"/>
</dbReference>
<dbReference type="EMBL" id="JAFBRM010000005">
    <property type="protein sequence ID" value="MBM1715310.1"/>
    <property type="molecule type" value="Genomic_DNA"/>
</dbReference>
<name>A0AAE2W125_9RHOB</name>
<gene>
    <name evidence="1" type="ORF">JQV55_17210</name>
</gene>
<dbReference type="RefSeq" id="WP_203243137.1">
    <property type="nucleotide sequence ID" value="NZ_CANKZB010000003.1"/>
</dbReference>
<accession>A0AAE2W125</accession>